<dbReference type="GO" id="GO:0005634">
    <property type="term" value="C:nucleus"/>
    <property type="evidence" value="ECO:0007669"/>
    <property type="project" value="TreeGrafter"/>
</dbReference>
<dbReference type="Pfam" id="PF04082">
    <property type="entry name" value="Fungal_trans"/>
    <property type="match status" value="1"/>
</dbReference>
<dbReference type="CDD" id="cd12148">
    <property type="entry name" value="fungal_TF_MHR"/>
    <property type="match status" value="1"/>
</dbReference>
<dbReference type="InterPro" id="IPR051127">
    <property type="entry name" value="Fungal_SecMet_Regulators"/>
</dbReference>
<dbReference type="Proteomes" id="UP000287144">
    <property type="component" value="Unassembled WGS sequence"/>
</dbReference>
<reference evidence="6 7" key="1">
    <citation type="submission" date="2017-06" db="EMBL/GenBank/DDBJ databases">
        <title>Comparative genomic analysis of Ambrosia Fusariam Clade fungi.</title>
        <authorList>
            <person name="Stajich J.E."/>
            <person name="Carrillo J."/>
            <person name="Kijimoto T."/>
            <person name="Eskalen A."/>
            <person name="O'Donnell K."/>
            <person name="Kasson M."/>
        </authorList>
    </citation>
    <scope>NUCLEOTIDE SEQUENCE [LARGE SCALE GENOMIC DNA]</scope>
    <source>
        <strain evidence="6 7">NRRL62579</strain>
    </source>
</reference>
<evidence type="ECO:0000259" key="5">
    <source>
        <dbReference type="SMART" id="SM00906"/>
    </source>
</evidence>
<dbReference type="GO" id="GO:0000978">
    <property type="term" value="F:RNA polymerase II cis-regulatory region sequence-specific DNA binding"/>
    <property type="evidence" value="ECO:0007669"/>
    <property type="project" value="TreeGrafter"/>
</dbReference>
<dbReference type="SMART" id="SM00906">
    <property type="entry name" value="Fungal_trans"/>
    <property type="match status" value="1"/>
</dbReference>
<evidence type="ECO:0000256" key="4">
    <source>
        <dbReference type="SAM" id="MobiDB-lite"/>
    </source>
</evidence>
<evidence type="ECO:0000256" key="2">
    <source>
        <dbReference type="ARBA" id="ARBA00023163"/>
    </source>
</evidence>
<keyword evidence="7" id="KW-1185">Reference proteome</keyword>
<evidence type="ECO:0000256" key="1">
    <source>
        <dbReference type="ARBA" id="ARBA00023015"/>
    </source>
</evidence>
<keyword evidence="2" id="KW-0804">Transcription</keyword>
<dbReference type="GO" id="GO:0008270">
    <property type="term" value="F:zinc ion binding"/>
    <property type="evidence" value="ECO:0007669"/>
    <property type="project" value="InterPro"/>
</dbReference>
<comment type="caution">
    <text evidence="6">The sequence shown here is derived from an EMBL/GenBank/DDBJ whole genome shotgun (WGS) entry which is preliminary data.</text>
</comment>
<sequence>MESVLNRKLMAEAADVAALPLLALVAGYRFLSNDEVLAWRVMGQVARLCLELGIHQRTGLLKIQDEEERKNALTSFWSAYVLDRRWAFGTGLPYVVQDEEIDSQLPFPDEYPYLVAMITYSRIGAKVWRQVSHFGPVLARDLRSEELESVDQELLQWYEQIPEEVKVRNWDKEKQITSTPSYNLQRLRIWTYLRLNQMRIWLYTPVLHSATSIMAHPSQSERVVDIAKDTIRYLNHLNNTTNLYRRVQVFYHQFLTSAIAVVFPRLGSRPSQVQRHLQRGVLHGARVGQGPFRQELGIATALANNSFTQGRCTAVWVGFGGRPSVYGSIRDDRACAWPATAATAVSQAVNPRPTITGGNTGLDGPEREQDRGRNVEDV</sequence>
<dbReference type="PANTHER" id="PTHR47424">
    <property type="entry name" value="REGULATORY PROTEIN GAL4"/>
    <property type="match status" value="1"/>
</dbReference>
<dbReference type="InterPro" id="IPR007219">
    <property type="entry name" value="XnlR_reg_dom"/>
</dbReference>
<dbReference type="PANTHER" id="PTHR47424:SF5">
    <property type="entry name" value="ZN(II)2CYS6 TRANSCRIPTION FACTOR (EUROFUNG)"/>
    <property type="match status" value="1"/>
</dbReference>
<evidence type="ECO:0000313" key="7">
    <source>
        <dbReference type="Proteomes" id="UP000287144"/>
    </source>
</evidence>
<gene>
    <name evidence="6" type="ORF">CEP52_005994</name>
</gene>
<dbReference type="EMBL" id="NKCK01000049">
    <property type="protein sequence ID" value="RSM05901.1"/>
    <property type="molecule type" value="Genomic_DNA"/>
</dbReference>
<feature type="compositionally biased region" description="Basic and acidic residues" evidence="4">
    <location>
        <begin position="364"/>
        <end position="378"/>
    </location>
</feature>
<dbReference type="AlphaFoldDB" id="A0A428TV16"/>
<accession>A0A428TV16</accession>
<feature type="region of interest" description="Disordered" evidence="4">
    <location>
        <begin position="349"/>
        <end position="378"/>
    </location>
</feature>
<organism evidence="6 7">
    <name type="scientific">Fusarium oligoseptatum</name>
    <dbReference type="NCBI Taxonomy" id="2604345"/>
    <lineage>
        <taxon>Eukaryota</taxon>
        <taxon>Fungi</taxon>
        <taxon>Dikarya</taxon>
        <taxon>Ascomycota</taxon>
        <taxon>Pezizomycotina</taxon>
        <taxon>Sordariomycetes</taxon>
        <taxon>Hypocreomycetidae</taxon>
        <taxon>Hypocreales</taxon>
        <taxon>Nectriaceae</taxon>
        <taxon>Fusarium</taxon>
        <taxon>Fusarium solani species complex</taxon>
    </lineage>
</organism>
<name>A0A428TV16_9HYPO</name>
<dbReference type="STRING" id="1325735.A0A428TV16"/>
<dbReference type="GO" id="GO:0000981">
    <property type="term" value="F:DNA-binding transcription factor activity, RNA polymerase II-specific"/>
    <property type="evidence" value="ECO:0007669"/>
    <property type="project" value="TreeGrafter"/>
</dbReference>
<evidence type="ECO:0000313" key="6">
    <source>
        <dbReference type="EMBL" id="RSM05901.1"/>
    </source>
</evidence>
<proteinExistence type="predicted"/>
<keyword evidence="1" id="KW-0805">Transcription regulation</keyword>
<keyword evidence="3" id="KW-0539">Nucleus</keyword>
<dbReference type="GO" id="GO:0006351">
    <property type="term" value="P:DNA-templated transcription"/>
    <property type="evidence" value="ECO:0007669"/>
    <property type="project" value="InterPro"/>
</dbReference>
<feature type="domain" description="Xylanolytic transcriptional activator regulatory" evidence="5">
    <location>
        <begin position="38"/>
        <end position="112"/>
    </location>
</feature>
<protein>
    <recommendedName>
        <fullName evidence="5">Xylanolytic transcriptional activator regulatory domain-containing protein</fullName>
    </recommendedName>
</protein>
<evidence type="ECO:0000256" key="3">
    <source>
        <dbReference type="ARBA" id="ARBA00023242"/>
    </source>
</evidence>
<dbReference type="GO" id="GO:0000435">
    <property type="term" value="P:positive regulation of transcription from RNA polymerase II promoter by galactose"/>
    <property type="evidence" value="ECO:0007669"/>
    <property type="project" value="TreeGrafter"/>
</dbReference>